<gene>
    <name evidence="1" type="ORF">CLUMA_CG011045</name>
</gene>
<evidence type="ECO:0000313" key="1">
    <source>
        <dbReference type="EMBL" id="CRK97660.1"/>
    </source>
</evidence>
<dbReference type="Proteomes" id="UP000183832">
    <property type="component" value="Unassembled WGS sequence"/>
</dbReference>
<evidence type="ECO:0000313" key="2">
    <source>
        <dbReference type="Proteomes" id="UP000183832"/>
    </source>
</evidence>
<dbReference type="AlphaFoldDB" id="A0A1J1IDN2"/>
<keyword evidence="2" id="KW-1185">Reference proteome</keyword>
<protein>
    <submittedName>
        <fullName evidence="1">CLUMA_CG011045, isoform A</fullName>
    </submittedName>
</protein>
<sequence length="25" mass="3133">MFGEVCSNFTYNFHWNNETYTFDHE</sequence>
<reference evidence="1 2" key="1">
    <citation type="submission" date="2015-04" db="EMBL/GenBank/DDBJ databases">
        <authorList>
            <person name="Syromyatnikov M.Y."/>
            <person name="Popov V.N."/>
        </authorList>
    </citation>
    <scope>NUCLEOTIDE SEQUENCE [LARGE SCALE GENOMIC DNA]</scope>
</reference>
<feature type="non-terminal residue" evidence="1">
    <location>
        <position position="25"/>
    </location>
</feature>
<proteinExistence type="predicted"/>
<name>A0A1J1IDN2_9DIPT</name>
<accession>A0A1J1IDN2</accession>
<organism evidence="1 2">
    <name type="scientific">Clunio marinus</name>
    <dbReference type="NCBI Taxonomy" id="568069"/>
    <lineage>
        <taxon>Eukaryota</taxon>
        <taxon>Metazoa</taxon>
        <taxon>Ecdysozoa</taxon>
        <taxon>Arthropoda</taxon>
        <taxon>Hexapoda</taxon>
        <taxon>Insecta</taxon>
        <taxon>Pterygota</taxon>
        <taxon>Neoptera</taxon>
        <taxon>Endopterygota</taxon>
        <taxon>Diptera</taxon>
        <taxon>Nematocera</taxon>
        <taxon>Chironomoidea</taxon>
        <taxon>Chironomidae</taxon>
        <taxon>Clunio</taxon>
    </lineage>
</organism>
<dbReference type="EMBL" id="CVRI01000047">
    <property type="protein sequence ID" value="CRK97660.1"/>
    <property type="molecule type" value="Genomic_DNA"/>
</dbReference>